<evidence type="ECO:0000256" key="1">
    <source>
        <dbReference type="ARBA" id="ARBA00023015"/>
    </source>
</evidence>
<dbReference type="Pfam" id="PF01380">
    <property type="entry name" value="SIS"/>
    <property type="match status" value="1"/>
</dbReference>
<sequence>MRHVSSLIDRMRVEAPEMNRAERNVAEIILADIDGAARISTRDLAAQAHVSEPTVVRFARRMGCDGFTDFKIRLAQEYAIGRMYLAAERQQPADTGNEVAEHVYNATVQALSMAFAQHDPQAIEAAVDLLDKGRRVFCFGVGGSSANVATEAENRLFRLDVAASSTADPYQQRVMAATCGPDDVLLIFSVTGKPRSLLDSAEIARSQGAGVIAVTHPPSPLAELASVLVPLQAFDEEKFFYMPNRGRYGQLFLLDCIATLLGARRMKVVSKKLWRARATLIALHGSTEGQPIGD</sequence>
<evidence type="ECO:0000256" key="3">
    <source>
        <dbReference type="ARBA" id="ARBA00023163"/>
    </source>
</evidence>
<feature type="domain" description="SIS" evidence="5">
    <location>
        <begin position="126"/>
        <end position="267"/>
    </location>
</feature>
<dbReference type="PANTHER" id="PTHR30514">
    <property type="entry name" value="GLUCOKINASE"/>
    <property type="match status" value="1"/>
</dbReference>
<proteinExistence type="predicted"/>
<dbReference type="Pfam" id="PF01418">
    <property type="entry name" value="HTH_6"/>
    <property type="match status" value="1"/>
</dbReference>
<dbReference type="Gene3D" id="1.10.10.10">
    <property type="entry name" value="Winged helix-like DNA-binding domain superfamily/Winged helix DNA-binding domain"/>
    <property type="match status" value="1"/>
</dbReference>
<dbReference type="InterPro" id="IPR036388">
    <property type="entry name" value="WH-like_DNA-bd_sf"/>
</dbReference>
<keyword evidence="7" id="KW-1185">Reference proteome</keyword>
<accession>A0ABU3S4W6</accession>
<dbReference type="PROSITE" id="PS51071">
    <property type="entry name" value="HTH_RPIR"/>
    <property type="match status" value="1"/>
</dbReference>
<dbReference type="SUPFAM" id="SSF53697">
    <property type="entry name" value="SIS domain"/>
    <property type="match status" value="1"/>
</dbReference>
<feature type="domain" description="HTH rpiR-type" evidence="4">
    <location>
        <begin position="5"/>
        <end position="81"/>
    </location>
</feature>
<dbReference type="InterPro" id="IPR035472">
    <property type="entry name" value="RpiR-like_SIS"/>
</dbReference>
<evidence type="ECO:0000259" key="5">
    <source>
        <dbReference type="PROSITE" id="PS51464"/>
    </source>
</evidence>
<evidence type="ECO:0000313" key="6">
    <source>
        <dbReference type="EMBL" id="MDU0339814.1"/>
    </source>
</evidence>
<comment type="caution">
    <text evidence="6">The sequence shown here is derived from an EMBL/GenBank/DDBJ whole genome shotgun (WGS) entry which is preliminary data.</text>
</comment>
<evidence type="ECO:0000313" key="7">
    <source>
        <dbReference type="Proteomes" id="UP001254257"/>
    </source>
</evidence>
<name>A0ABU3S4W6_9HYPH</name>
<keyword evidence="3" id="KW-0804">Transcription</keyword>
<keyword evidence="2" id="KW-0238">DNA-binding</keyword>
<keyword evidence="1" id="KW-0805">Transcription regulation</keyword>
<dbReference type="PROSITE" id="PS51464">
    <property type="entry name" value="SIS"/>
    <property type="match status" value="1"/>
</dbReference>
<dbReference type="CDD" id="cd05013">
    <property type="entry name" value="SIS_RpiR"/>
    <property type="match status" value="1"/>
</dbReference>
<dbReference type="RefSeq" id="WP_316017696.1">
    <property type="nucleotide sequence ID" value="NZ_JAWDID010000008.1"/>
</dbReference>
<evidence type="ECO:0000259" key="4">
    <source>
        <dbReference type="PROSITE" id="PS51071"/>
    </source>
</evidence>
<dbReference type="InterPro" id="IPR046348">
    <property type="entry name" value="SIS_dom_sf"/>
</dbReference>
<dbReference type="SUPFAM" id="SSF46689">
    <property type="entry name" value="Homeodomain-like"/>
    <property type="match status" value="1"/>
</dbReference>
<dbReference type="InterPro" id="IPR009057">
    <property type="entry name" value="Homeodomain-like_sf"/>
</dbReference>
<reference evidence="6 7" key="1">
    <citation type="submission" date="2023-09" db="EMBL/GenBank/DDBJ databases">
        <title>Whole genome shotgun sequencing (WGS) of Bosea sp. ZW T0_25, isolated from stored onions (Allium cepa).</title>
        <authorList>
            <person name="Stoll D.A."/>
            <person name="Huch M."/>
        </authorList>
    </citation>
    <scope>NUCLEOTIDE SEQUENCE [LARGE SCALE GENOMIC DNA]</scope>
    <source>
        <strain evidence="6 7">ZW T0_25</strain>
    </source>
</reference>
<gene>
    <name evidence="6" type="ORF">RKE40_07975</name>
</gene>
<organism evidence="6 7">
    <name type="scientific">Bosea rubneri</name>
    <dbReference type="NCBI Taxonomy" id="3075434"/>
    <lineage>
        <taxon>Bacteria</taxon>
        <taxon>Pseudomonadati</taxon>
        <taxon>Pseudomonadota</taxon>
        <taxon>Alphaproteobacteria</taxon>
        <taxon>Hyphomicrobiales</taxon>
        <taxon>Boseaceae</taxon>
        <taxon>Bosea</taxon>
    </lineage>
</organism>
<dbReference type="InterPro" id="IPR047640">
    <property type="entry name" value="RpiR-like"/>
</dbReference>
<dbReference type="Proteomes" id="UP001254257">
    <property type="component" value="Unassembled WGS sequence"/>
</dbReference>
<evidence type="ECO:0000256" key="2">
    <source>
        <dbReference type="ARBA" id="ARBA00023125"/>
    </source>
</evidence>
<dbReference type="Gene3D" id="3.40.50.10490">
    <property type="entry name" value="Glucose-6-phosphate isomerase like protein, domain 1"/>
    <property type="match status" value="1"/>
</dbReference>
<dbReference type="EMBL" id="JAWDID010000008">
    <property type="protein sequence ID" value="MDU0339814.1"/>
    <property type="molecule type" value="Genomic_DNA"/>
</dbReference>
<dbReference type="InterPro" id="IPR000281">
    <property type="entry name" value="HTH_RpiR"/>
</dbReference>
<dbReference type="InterPro" id="IPR001347">
    <property type="entry name" value="SIS_dom"/>
</dbReference>
<dbReference type="PANTHER" id="PTHR30514:SF1">
    <property type="entry name" value="HTH-TYPE TRANSCRIPTIONAL REGULATOR HEXR-RELATED"/>
    <property type="match status" value="1"/>
</dbReference>
<protein>
    <submittedName>
        <fullName evidence="6">MurR/RpiR family transcriptional regulator</fullName>
    </submittedName>
</protein>